<evidence type="ECO:0000313" key="5">
    <source>
        <dbReference type="RefSeq" id="NP_001288040.1"/>
    </source>
</evidence>
<dbReference type="Proteomes" id="UP000000437">
    <property type="component" value="Chromosome 17"/>
</dbReference>
<comment type="similarity">
    <text evidence="3">Belongs to the IFIT family.</text>
</comment>
<dbReference type="FunCoup" id="A0A8M1P5X8">
    <property type="interactions" value="2"/>
</dbReference>
<protein>
    <submittedName>
        <fullName evidence="5">Interferon-induced protein with tetratricopeptide repeats 15</fullName>
    </submittedName>
</protein>
<dbReference type="AlphaFoldDB" id="A0A8M1P5X8"/>
<dbReference type="GO" id="GO:0051607">
    <property type="term" value="P:defense response to virus"/>
    <property type="evidence" value="ECO:0000318"/>
    <property type="project" value="GO_Central"/>
</dbReference>
<dbReference type="AGR" id="ZFIN:ZDB-GENE-030131-1055"/>
<dbReference type="PANTHER" id="PTHR10271">
    <property type="entry name" value="INTERFERON-INDUCED PROTEIN WITH TETRATRICOPEPTIDE REPEATS"/>
    <property type="match status" value="1"/>
</dbReference>
<evidence type="ECO:0000256" key="2">
    <source>
        <dbReference type="ARBA" id="ARBA00022803"/>
    </source>
</evidence>
<evidence type="ECO:0000313" key="4">
    <source>
        <dbReference type="Proteomes" id="UP000000437"/>
    </source>
</evidence>
<dbReference type="GO" id="GO:0005829">
    <property type="term" value="C:cytosol"/>
    <property type="evidence" value="ECO:0000318"/>
    <property type="project" value="GO_Central"/>
</dbReference>
<evidence type="ECO:0000256" key="1">
    <source>
        <dbReference type="ARBA" id="ARBA00022737"/>
    </source>
</evidence>
<accession>A0A8M1P5X8</accession>
<evidence type="ECO:0000313" key="6">
    <source>
        <dbReference type="ZFIN" id="ZDB-GENE-030131-1055"/>
    </source>
</evidence>
<dbReference type="ZFIN" id="ZDB-GENE-030131-1055">
    <property type="gene designation" value="ifit15"/>
</dbReference>
<dbReference type="SUPFAM" id="SSF48452">
    <property type="entry name" value="TPR-like"/>
    <property type="match status" value="1"/>
</dbReference>
<reference evidence="5" key="3">
    <citation type="journal article" date="2014" name="Genes Dev.">
        <title>Inflammatory signaling regulates embryonic hematopoietic stem and progenitor cell production.</title>
        <authorList>
            <person name="Li Y."/>
            <person name="Esain V."/>
            <person name="Teng L."/>
            <person name="Xu J."/>
            <person name="Kwan W."/>
            <person name="Frost I.M."/>
            <person name="Yzaguirre A.D."/>
            <person name="Cai X."/>
            <person name="Cortes M."/>
            <person name="Maijenburg M.W."/>
            <person name="Tober J."/>
            <person name="Dzierzak E."/>
            <person name="Orkin S.H."/>
            <person name="Tan K."/>
            <person name="North T.E."/>
            <person name="Speck N.A."/>
        </authorList>
    </citation>
    <scope>NUCLEOTIDE SEQUENCE</scope>
    <source>
        <strain evidence="5">Tuebingen</strain>
    </source>
</reference>
<name>A0A8M1P5X8_DANRE</name>
<reference evidence="5" key="4">
    <citation type="journal article" date="2014" name="J. Immunol.">
        <title>Contrasted innate responses to two viruses in zebrafish: insights into the ancestral repertoire of vertebrate IFN-stimulated genes.</title>
        <authorList>
            <person name="Briolat V."/>
            <person name="Jouneau L."/>
            <person name="Carvalho R."/>
            <person name="Palha N."/>
            <person name="Langevin C."/>
            <person name="Herbomel P."/>
            <person name="Schwartz O."/>
            <person name="Spaink H.P."/>
            <person name="Levraud J.P."/>
            <person name="Boudinot P."/>
        </authorList>
    </citation>
    <scope>NUCLEOTIDE SEQUENCE</scope>
    <source>
        <strain evidence="5">Tuebingen</strain>
    </source>
</reference>
<organism evidence="4 5">
    <name type="scientific">Danio rerio</name>
    <name type="common">Zebrafish</name>
    <name type="synonym">Brachydanio rerio</name>
    <dbReference type="NCBI Taxonomy" id="7955"/>
    <lineage>
        <taxon>Eukaryota</taxon>
        <taxon>Metazoa</taxon>
        <taxon>Chordata</taxon>
        <taxon>Craniata</taxon>
        <taxon>Vertebrata</taxon>
        <taxon>Euteleostomi</taxon>
        <taxon>Actinopterygii</taxon>
        <taxon>Neopterygii</taxon>
        <taxon>Teleostei</taxon>
        <taxon>Ostariophysi</taxon>
        <taxon>Cypriniformes</taxon>
        <taxon>Danionidae</taxon>
        <taxon>Danioninae</taxon>
        <taxon>Danio</taxon>
    </lineage>
</organism>
<dbReference type="FunFam" id="1.25.40.10:FF:000032">
    <property type="entry name" value="Interferon-induced protein with tetratricopeptide repeats 5"/>
    <property type="match status" value="1"/>
</dbReference>
<reference evidence="5" key="7">
    <citation type="journal article" date="2018" name="PLoS ONE">
        <title>Characterization of zebrafish (Danio rerio) muscle ankyrin repeat proteins reveals their conserved response to endurance exercise.</title>
        <authorList>
            <person name="Boskovic S."/>
            <person name="Marin-Juez R."/>
            <person name="Jasnic J."/>
            <person name="Reischauer S."/>
            <person name="El Sammak H."/>
            <person name="Kojic A."/>
            <person name="Faulkner G."/>
            <person name="Radojkovic D."/>
            <person name="Stainier D.Y.R."/>
            <person name="Kojic S."/>
        </authorList>
    </citation>
    <scope>NUCLEOTIDE SEQUENCE</scope>
    <source>
        <strain evidence="5">Tuebingen</strain>
    </source>
</reference>
<reference evidence="5" key="2">
    <citation type="journal article" date="2013" name="PLoS ONE">
        <title>Lineage-specific expansion of IFIT gene family: an insight into coevolution with IFN gene family.</title>
        <authorList>
            <person name="Liu Y."/>
            <person name="Zhang Y.B."/>
            <person name="Liu T.K."/>
            <person name="Gui J.F."/>
        </authorList>
    </citation>
    <scope>NUCLEOTIDE SEQUENCE</scope>
    <source>
        <strain evidence="5">Tuebingen</strain>
    </source>
</reference>
<gene>
    <name evidence="5 6" type="primary">ifit15</name>
    <name evidence="5" type="synonym">IFIT17B</name>
    <name evidence="5" type="synonym">ifit2</name>
    <name evidence="5" type="synonym">wu:fb58d07</name>
</gene>
<dbReference type="RefSeq" id="NP_001288040.1">
    <property type="nucleotide sequence ID" value="NM_001301111.1"/>
</dbReference>
<dbReference type="OrthoDB" id="10043504at2759"/>
<reference evidence="5" key="8">
    <citation type="submission" date="2025-08" db="UniProtKB">
        <authorList>
            <consortium name="RefSeq"/>
        </authorList>
    </citation>
    <scope>IDENTIFICATION</scope>
    <source>
        <strain evidence="5">Tuebingen</strain>
    </source>
</reference>
<dbReference type="CTD" id="322336"/>
<proteinExistence type="inferred from homology"/>
<dbReference type="KEGG" id="dre:322336"/>
<dbReference type="PANTHER" id="PTHR10271:SF14">
    <property type="entry name" value="INTERFERON-INDUCED PROTEIN WITH TETRATRICOPEPTIDE REPEATS-RELATED"/>
    <property type="match status" value="1"/>
</dbReference>
<reference evidence="5" key="5">
    <citation type="journal article" date="2014" name="PLoS ONE">
        <title>Interferon-induced genes of the expanded IFIT family show conserved antiviral activities in non-mammalian species.</title>
        <authorList>
            <person name="Varela M."/>
            <person name="Diaz-Rosales P."/>
            <person name="Pereiro P."/>
            <person name="Forn-Cuni G."/>
            <person name="Costa M.M."/>
            <person name="Dios S."/>
            <person name="Romero A."/>
            <person name="Figueras A."/>
            <person name="Novoa B."/>
        </authorList>
    </citation>
    <scope>NUCLEOTIDE SEQUENCE</scope>
    <source>
        <strain evidence="5">Tuebingen</strain>
    </source>
</reference>
<keyword evidence="1" id="KW-0677">Repeat</keyword>
<keyword evidence="4" id="KW-1185">Reference proteome</keyword>
<dbReference type="InterPro" id="IPR011990">
    <property type="entry name" value="TPR-like_helical_dom_sf"/>
</dbReference>
<sequence length="429" mass="50014">MNSLLKRGLEKLECHFTWDLGQYQNELQGMKREMDLDVPQKISSPVHYYNLLGFIQKSLGSDREALESLQKAESVIQEQGTEETAVRLLVNKANMAWVHFHLGELEKSRGYLEELEELQRIHPAPPGCPLHPEVSGEKGWTLVKFNKSKKRLAIDYFKMALEAEPERKEWHKGLAISMSKACLWYKCTPEQKAEILEKVKTAAEINPNDLLLQALYLVKLSYVTKVNVEREMRDLLERCLEIVNVPGLNIILKYLGDISFDESIREGERFQERYPESIKVLKCLADTYKWKVYKMNEDTEERVILARKTIELLEKVCGYNPDSHRAKVALAAMHYYAHNTERADEIYQQLLLEEELSPDKWQYIYYCYASYLNQCKRFSESVQFHIKGVKTPGDSVDKEKSLNILKKIVWRGKDPLCSEIRQLLKTTQK</sequence>
<reference evidence="5" key="6">
    <citation type="journal article" date="2017" name="Fish Shellfish Immunol.">
        <title>Comparative transcriptome analysis of zebrafish (Danio rerio) brain and spleen infected with spring viremia of carp virus (SVCV).</title>
        <authorList>
            <person name="Wang Y."/>
            <person name="Zhang H."/>
            <person name="Lu Y."/>
            <person name="Wang F."/>
            <person name="Liu L."/>
            <person name="Liu J."/>
            <person name="Liu X."/>
        </authorList>
    </citation>
    <scope>NUCLEOTIDE SEQUENCE</scope>
    <source>
        <strain evidence="5">Tuebingen</strain>
    </source>
</reference>
<reference evidence="5" key="1">
    <citation type="journal article" date="2005" name="Genome Res.">
        <title>The zebrafish gene map defines ancestral vertebrate chromosomes.</title>
        <authorList>
            <person name="Woods I.G."/>
            <person name="Wilson C."/>
            <person name="Friedlander B."/>
            <person name="Chang P."/>
            <person name="Reyes D.K."/>
            <person name="Nix R."/>
            <person name="Kelly P.D."/>
            <person name="Chu F."/>
            <person name="Postlethwait J.H."/>
            <person name="Talbot W.S."/>
        </authorList>
    </citation>
    <scope>NUCLEOTIDE SEQUENCE</scope>
    <source>
        <strain evidence="5">Tuebingen</strain>
    </source>
</reference>
<dbReference type="Gene3D" id="1.25.40.10">
    <property type="entry name" value="Tetratricopeptide repeat domain"/>
    <property type="match status" value="3"/>
</dbReference>
<evidence type="ECO:0000256" key="3">
    <source>
        <dbReference type="ARBA" id="ARBA00038336"/>
    </source>
</evidence>
<keyword evidence="2" id="KW-0802">TPR repeat</keyword>